<protein>
    <recommendedName>
        <fullName evidence="4">Sensor of ECF-type sigma factor</fullName>
    </recommendedName>
</protein>
<gene>
    <name evidence="2" type="ORF">BX611_2807</name>
</gene>
<feature type="signal peptide" evidence="1">
    <location>
        <begin position="1"/>
        <end position="20"/>
    </location>
</feature>
<comment type="caution">
    <text evidence="2">The sequence shown here is derived from an EMBL/GenBank/DDBJ whole genome shotgun (WGS) entry which is preliminary data.</text>
</comment>
<dbReference type="EMBL" id="QTTQ01000012">
    <property type="protein sequence ID" value="REE79907.1"/>
    <property type="molecule type" value="Genomic_DNA"/>
</dbReference>
<dbReference type="RefSeq" id="WP_147296430.1">
    <property type="nucleotide sequence ID" value="NZ_QTTQ01000012.1"/>
</dbReference>
<reference evidence="2 3" key="1">
    <citation type="submission" date="2018-08" db="EMBL/GenBank/DDBJ databases">
        <title>Genomic Encyclopedia of Type Strains, Phase III (KMG-III): the genomes of soil and plant-associated and newly described type strains.</title>
        <authorList>
            <person name="Whitman W."/>
        </authorList>
    </citation>
    <scope>NUCLEOTIDE SEQUENCE [LARGE SCALE GENOMIC DNA]</scope>
    <source>
        <strain evidence="2 3">325-5</strain>
    </source>
</reference>
<organism evidence="2 3">
    <name type="scientific">Lutibacter oceani</name>
    <dbReference type="NCBI Taxonomy" id="1853311"/>
    <lineage>
        <taxon>Bacteria</taxon>
        <taxon>Pseudomonadati</taxon>
        <taxon>Bacteroidota</taxon>
        <taxon>Flavobacteriia</taxon>
        <taxon>Flavobacteriales</taxon>
        <taxon>Flavobacteriaceae</taxon>
        <taxon>Lutibacter</taxon>
    </lineage>
</organism>
<evidence type="ECO:0000256" key="1">
    <source>
        <dbReference type="SAM" id="SignalP"/>
    </source>
</evidence>
<proteinExistence type="predicted"/>
<evidence type="ECO:0000313" key="2">
    <source>
        <dbReference type="EMBL" id="REE79907.1"/>
    </source>
</evidence>
<evidence type="ECO:0000313" key="3">
    <source>
        <dbReference type="Proteomes" id="UP000256429"/>
    </source>
</evidence>
<dbReference type="Proteomes" id="UP000256429">
    <property type="component" value="Unassembled WGS sequence"/>
</dbReference>
<name>A0A3D9RJJ7_9FLAO</name>
<dbReference type="AlphaFoldDB" id="A0A3D9RJJ7"/>
<sequence length="150" mass="17475">MKKLLIITTLILLASSSVFAQKMNRQRVKLLKTAFISEAIDLKPSEAEKFWPVFNLYSDQLQNLKFKIERGMFQEIQLAGGIDEISETKAQELLNQFVNLEKDISETKIKMIDELSKIISARQIVKLQKAERDFNKRILQEYGRRNRNGQ</sequence>
<keyword evidence="3" id="KW-1185">Reference proteome</keyword>
<feature type="chain" id="PRO_5017556073" description="Sensor of ECF-type sigma factor" evidence="1">
    <location>
        <begin position="21"/>
        <end position="150"/>
    </location>
</feature>
<keyword evidence="1" id="KW-0732">Signal</keyword>
<evidence type="ECO:0008006" key="4">
    <source>
        <dbReference type="Google" id="ProtNLM"/>
    </source>
</evidence>
<accession>A0A3D9RJJ7</accession>